<dbReference type="AlphaFoldDB" id="C6C7K1"/>
<proteinExistence type="predicted"/>
<reference evidence="2" key="1">
    <citation type="submission" date="2009-06" db="EMBL/GenBank/DDBJ databases">
        <title>Complete sequence of Dickeya dadantii Ech703.</title>
        <authorList>
            <consortium name="US DOE Joint Genome Institute"/>
            <person name="Lucas S."/>
            <person name="Copeland A."/>
            <person name="Lapidus A."/>
            <person name="Glavina del Rio T."/>
            <person name="Dalin E."/>
            <person name="Tice H."/>
            <person name="Bruce D."/>
            <person name="Goodwin L."/>
            <person name="Pitluck S."/>
            <person name="Chertkov O."/>
            <person name="Brettin T."/>
            <person name="Detter J.C."/>
            <person name="Han C."/>
            <person name="Larimer F."/>
            <person name="Land M."/>
            <person name="Hauser L."/>
            <person name="Kyrpides N."/>
            <person name="Mikhailova N."/>
            <person name="Balakrishnan V."/>
            <person name="Glasner J."/>
            <person name="Perna N.T."/>
        </authorList>
    </citation>
    <scope>NUCLEOTIDE SEQUENCE [LARGE SCALE GENOMIC DNA]</scope>
    <source>
        <strain evidence="2">Ech703</strain>
    </source>
</reference>
<name>C6C7K1_MUSP7</name>
<keyword evidence="3" id="KW-1185">Reference proteome</keyword>
<organism evidence="2 3">
    <name type="scientific">Musicola paradisiaca (strain Ech703)</name>
    <name type="common">Dickeya paradisiaca</name>
    <name type="synonym">Dickeya dadantii</name>
    <dbReference type="NCBI Taxonomy" id="579405"/>
    <lineage>
        <taxon>Bacteria</taxon>
        <taxon>Pseudomonadati</taxon>
        <taxon>Pseudomonadota</taxon>
        <taxon>Gammaproteobacteria</taxon>
        <taxon>Enterobacterales</taxon>
        <taxon>Pectobacteriaceae</taxon>
        <taxon>Musicola</taxon>
    </lineage>
</organism>
<evidence type="ECO:0000313" key="3">
    <source>
        <dbReference type="Proteomes" id="UP000002734"/>
    </source>
</evidence>
<evidence type="ECO:0000313" key="2">
    <source>
        <dbReference type="EMBL" id="ACS84119.1"/>
    </source>
</evidence>
<dbReference type="Proteomes" id="UP000002734">
    <property type="component" value="Chromosome"/>
</dbReference>
<dbReference type="eggNOG" id="ENOG5031I46">
    <property type="taxonomic scope" value="Bacteria"/>
</dbReference>
<accession>C6C7K1</accession>
<dbReference type="HOGENOM" id="CLU_1376250_0_0_6"/>
<dbReference type="EMBL" id="CP001654">
    <property type="protein sequence ID" value="ACS84119.1"/>
    <property type="molecule type" value="Genomic_DNA"/>
</dbReference>
<sequence>MHFDTRTPKPRYAVLAPDTLPPCRGSRLQPPHHSSGGSRCHPLLGVRFGGSSQPVTGPQLACGSGAGSAGADGTESASDALRRSVAPTVKETAHLHDHAGQQPARRPPGRPPAGAARGGDGEHGNEQGACDCEPGAASEAGLGRGRGNALQRRPDGPTSSWGLGLGVDLRAEERTLPPTAEGAALRAAPHPRCRWRGRKT</sequence>
<feature type="compositionally biased region" description="Basic residues" evidence="1">
    <location>
        <begin position="189"/>
        <end position="200"/>
    </location>
</feature>
<feature type="region of interest" description="Disordered" evidence="1">
    <location>
        <begin position="1"/>
        <end position="200"/>
    </location>
</feature>
<protein>
    <submittedName>
        <fullName evidence="2">Uncharacterized protein</fullName>
    </submittedName>
</protein>
<gene>
    <name evidence="2" type="ordered locus">Dd703_0303</name>
</gene>
<dbReference type="KEGG" id="dda:Dd703_0303"/>
<evidence type="ECO:0000256" key="1">
    <source>
        <dbReference type="SAM" id="MobiDB-lite"/>
    </source>
</evidence>